<dbReference type="EMBL" id="AC004136">
    <property type="protein sequence ID" value="AAC18933.1"/>
    <property type="molecule type" value="Genomic_DNA"/>
</dbReference>
<evidence type="ECO:0000313" key="1">
    <source>
        <dbReference type="EMBL" id="AAC18933.1"/>
    </source>
</evidence>
<protein>
    <submittedName>
        <fullName evidence="1">Uncharacterized protein At2g02530</fullName>
    </submittedName>
</protein>
<name>O64723_ARATH</name>
<dbReference type="AlphaFoldDB" id="O64723"/>
<reference evidence="1" key="2">
    <citation type="submission" date="2000-03" db="EMBL/GenBank/DDBJ databases">
        <title>Arabidopsis thaliana chromosome 2 BAC T8K22 genomic sequence.</title>
        <authorList>
            <person name="Lin X."/>
            <person name="Kaul S."/>
            <person name="Town C.D."/>
            <person name="Benito M.-I."/>
            <person name="Creasy T.H."/>
            <person name="Haas B.J."/>
            <person name="Wu D."/>
            <person name="Maiti R."/>
            <person name="Ronning C.M."/>
            <person name="Koo H."/>
            <person name="Fujii C.Y."/>
            <person name="Utterback T.R."/>
            <person name="Barnstead M.E."/>
            <person name="Bowman C.L."/>
            <person name="White O."/>
            <person name="Nierman W.C."/>
            <person name="Fraser C.M."/>
        </authorList>
    </citation>
    <scope>NUCLEOTIDE SEQUENCE</scope>
</reference>
<reference key="1">
    <citation type="journal article" date="1999" name="Nature">
        <title>Sequence and analysis of chromosome 2 of the plant Arabidopsis thaliana.</title>
        <authorList>
            <person name="Lin X."/>
            <person name="Kaul S."/>
            <person name="Rounsley S."/>
            <person name="Shea T.P."/>
            <person name="Benito M.I."/>
            <person name="Town C.D."/>
            <person name="Fujii C.Y."/>
            <person name="Mason T."/>
            <person name="Bowman C.L."/>
            <person name="Barnstead M."/>
            <person name="Feldblyum T.V."/>
            <person name="Buell C.R."/>
            <person name="Ketchum K.A."/>
            <person name="Lee J."/>
            <person name="Ronning C.M."/>
            <person name="Koo H.L."/>
            <person name="Moffat K.S."/>
            <person name="Cronin L.A."/>
            <person name="Shen M."/>
            <person name="Pai G."/>
            <person name="Van Aken S."/>
            <person name="Umayam L."/>
            <person name="Tallon L.J."/>
            <person name="Gill J.E."/>
            <person name="Adams M.D."/>
            <person name="Carrera A.J."/>
            <person name="Creasy T.H."/>
            <person name="Goodman H.M."/>
            <person name="Somerville C.R."/>
            <person name="Copenhaver G.P."/>
            <person name="Preuss D."/>
            <person name="Nierman W.C."/>
            <person name="White O."/>
            <person name="Eisen J.A."/>
            <person name="Salzberg S.L."/>
            <person name="Fraser C.M."/>
            <person name="Venter J.C."/>
        </authorList>
    </citation>
    <scope>NUCLEOTIDE SEQUENCE [LARGE SCALE GENOMIC DNA]</scope>
    <source>
        <strain>cv. Columbia</strain>
    </source>
</reference>
<accession>O64723</accession>
<sequence>MSERKINDEPKSMLLLQRGEEFGKVNNGSKNRAFSSFTKFKIPSQFKTNSSITSFSNRREDIREPNSNSLFSMYNNDVLLKYDTTEVALATTNMFTHTVWNNKSEEIISYGYGSHVSFSCFIGFHY</sequence>
<dbReference type="PIR" id="T00610">
    <property type="entry name" value="T00610"/>
</dbReference>
<reference evidence="1" key="3">
    <citation type="submission" date="2002-02" db="EMBL/GenBank/DDBJ databases">
        <authorList>
            <person name="Town C.D."/>
            <person name="Kaul S."/>
        </authorList>
    </citation>
    <scope>NUCLEOTIDE SEQUENCE</scope>
</reference>
<gene>
    <name evidence="1" type="ordered locus">At2g02530</name>
</gene>
<organism evidence="1">
    <name type="scientific">Arabidopsis thaliana</name>
    <name type="common">Mouse-ear cress</name>
    <dbReference type="NCBI Taxonomy" id="3702"/>
    <lineage>
        <taxon>Eukaryota</taxon>
        <taxon>Viridiplantae</taxon>
        <taxon>Streptophyta</taxon>
        <taxon>Embryophyta</taxon>
        <taxon>Tracheophyta</taxon>
        <taxon>Spermatophyta</taxon>
        <taxon>Magnoliopsida</taxon>
        <taxon>eudicotyledons</taxon>
        <taxon>Gunneridae</taxon>
        <taxon>Pentapetalae</taxon>
        <taxon>rosids</taxon>
        <taxon>malvids</taxon>
        <taxon>Brassicales</taxon>
        <taxon>Brassicaceae</taxon>
        <taxon>Camelineae</taxon>
        <taxon>Arabidopsis</taxon>
    </lineage>
</organism>
<proteinExistence type="predicted"/>